<gene>
    <name evidence="1" type="ORF">ACFFNX_49455</name>
</gene>
<name>A0ABV5YYN7_9ACTN</name>
<keyword evidence="2" id="KW-1185">Reference proteome</keyword>
<dbReference type="Gene3D" id="2.60.120.260">
    <property type="entry name" value="Galactose-binding domain-like"/>
    <property type="match status" value="1"/>
</dbReference>
<feature type="non-terminal residue" evidence="1">
    <location>
        <position position="1"/>
    </location>
</feature>
<reference evidence="1 2" key="1">
    <citation type="submission" date="2024-09" db="EMBL/GenBank/DDBJ databases">
        <authorList>
            <person name="Sun Q."/>
            <person name="Mori K."/>
        </authorList>
    </citation>
    <scope>NUCLEOTIDE SEQUENCE [LARGE SCALE GENOMIC DNA]</scope>
    <source>
        <strain evidence="1 2">TBRC 0563</strain>
    </source>
</reference>
<evidence type="ECO:0000313" key="1">
    <source>
        <dbReference type="EMBL" id="MFB9840203.1"/>
    </source>
</evidence>
<evidence type="ECO:0000313" key="2">
    <source>
        <dbReference type="Proteomes" id="UP001589627"/>
    </source>
</evidence>
<dbReference type="EMBL" id="JBHLZP010000970">
    <property type="protein sequence ID" value="MFB9840203.1"/>
    <property type="molecule type" value="Genomic_DNA"/>
</dbReference>
<dbReference type="Proteomes" id="UP001589627">
    <property type="component" value="Unassembled WGS sequence"/>
</dbReference>
<proteinExistence type="predicted"/>
<dbReference type="RefSeq" id="WP_378213426.1">
    <property type="nucleotide sequence ID" value="NZ_JBHLZP010000970.1"/>
</dbReference>
<dbReference type="SUPFAM" id="SSF49899">
    <property type="entry name" value="Concanavalin A-like lectins/glucanases"/>
    <property type="match status" value="1"/>
</dbReference>
<organism evidence="1 2">
    <name type="scientific">Actinoallomurus acaciae</name>
    <dbReference type="NCBI Taxonomy" id="502577"/>
    <lineage>
        <taxon>Bacteria</taxon>
        <taxon>Bacillati</taxon>
        <taxon>Actinomycetota</taxon>
        <taxon>Actinomycetes</taxon>
        <taxon>Streptosporangiales</taxon>
        <taxon>Thermomonosporaceae</taxon>
        <taxon>Actinoallomurus</taxon>
    </lineage>
</organism>
<dbReference type="InterPro" id="IPR013320">
    <property type="entry name" value="ConA-like_dom_sf"/>
</dbReference>
<evidence type="ECO:0008006" key="3">
    <source>
        <dbReference type="Google" id="ProtNLM"/>
    </source>
</evidence>
<comment type="caution">
    <text evidence="1">The sequence shown here is derived from an EMBL/GenBank/DDBJ whole genome shotgun (WGS) entry which is preliminary data.</text>
</comment>
<protein>
    <recommendedName>
        <fullName evidence="3">Serine/threonine protein kinase</fullName>
    </recommendedName>
</protein>
<sequence>TARPGAVAPRVVTARAVTGNAPARAAAAALRPLVNGGFETGSLSGWTSAGVVTGVTRDHPHSGRYAALLGYPDDPKKGDSVIRQTFTAVRGNRRLSFWYNVSCPDRVRYDWVTASLRDDTTGTTSTALPRTCTYDNRWERAEAPVVGGHTYTLTLLSHDDGYFGDPTSAKFDDVALS</sequence>
<accession>A0ABV5YYN7</accession>